<protein>
    <submittedName>
        <fullName evidence="2">Helix-turn-helix domain-containing protein</fullName>
    </submittedName>
</protein>
<dbReference type="Pfam" id="PF13560">
    <property type="entry name" value="HTH_31"/>
    <property type="match status" value="1"/>
</dbReference>
<organism evidence="2 3">
    <name type="scientific">Paractinoplanes rhizophilus</name>
    <dbReference type="NCBI Taxonomy" id="1416877"/>
    <lineage>
        <taxon>Bacteria</taxon>
        <taxon>Bacillati</taxon>
        <taxon>Actinomycetota</taxon>
        <taxon>Actinomycetes</taxon>
        <taxon>Micromonosporales</taxon>
        <taxon>Micromonosporaceae</taxon>
        <taxon>Paractinoplanes</taxon>
    </lineage>
</organism>
<dbReference type="EMBL" id="JBHTBJ010000103">
    <property type="protein sequence ID" value="MFC7280246.1"/>
    <property type="molecule type" value="Genomic_DNA"/>
</dbReference>
<dbReference type="InterPro" id="IPR001387">
    <property type="entry name" value="Cro/C1-type_HTH"/>
</dbReference>
<sequence length="111" mass="12944">MEHELDPTVQRRRLRIELRKARSDTGLSQKQVAEELGWSPSKLLRIENGQVGISRTDLRALLDLYEITDSAQIKTFVEMAQQGRRQQAWSQYRDVLYPEYMAYLSVTTQVS</sequence>
<dbReference type="Proteomes" id="UP001596548">
    <property type="component" value="Unassembled WGS sequence"/>
</dbReference>
<proteinExistence type="predicted"/>
<dbReference type="SMART" id="SM00530">
    <property type="entry name" value="HTH_XRE"/>
    <property type="match status" value="1"/>
</dbReference>
<evidence type="ECO:0000259" key="1">
    <source>
        <dbReference type="PROSITE" id="PS50943"/>
    </source>
</evidence>
<reference evidence="3" key="1">
    <citation type="journal article" date="2019" name="Int. J. Syst. Evol. Microbiol.">
        <title>The Global Catalogue of Microorganisms (GCM) 10K type strain sequencing project: providing services to taxonomists for standard genome sequencing and annotation.</title>
        <authorList>
            <consortium name="The Broad Institute Genomics Platform"/>
            <consortium name="The Broad Institute Genome Sequencing Center for Infectious Disease"/>
            <person name="Wu L."/>
            <person name="Ma J."/>
        </authorList>
    </citation>
    <scope>NUCLEOTIDE SEQUENCE [LARGE SCALE GENOMIC DNA]</scope>
    <source>
        <strain evidence="3">XZYJT-10</strain>
    </source>
</reference>
<dbReference type="PROSITE" id="PS50943">
    <property type="entry name" value="HTH_CROC1"/>
    <property type="match status" value="1"/>
</dbReference>
<keyword evidence="3" id="KW-1185">Reference proteome</keyword>
<accession>A0ABW2I5Q5</accession>
<evidence type="ECO:0000313" key="3">
    <source>
        <dbReference type="Proteomes" id="UP001596548"/>
    </source>
</evidence>
<dbReference type="RefSeq" id="WP_378978352.1">
    <property type="nucleotide sequence ID" value="NZ_JBHTBJ010000103.1"/>
</dbReference>
<evidence type="ECO:0000313" key="2">
    <source>
        <dbReference type="EMBL" id="MFC7280246.1"/>
    </source>
</evidence>
<comment type="caution">
    <text evidence="2">The sequence shown here is derived from an EMBL/GenBank/DDBJ whole genome shotgun (WGS) entry which is preliminary data.</text>
</comment>
<dbReference type="CDD" id="cd00093">
    <property type="entry name" value="HTH_XRE"/>
    <property type="match status" value="1"/>
</dbReference>
<gene>
    <name evidence="2" type="ORF">ACFQS1_40370</name>
</gene>
<dbReference type="InterPro" id="IPR010982">
    <property type="entry name" value="Lambda_DNA-bd_dom_sf"/>
</dbReference>
<name>A0ABW2I5Q5_9ACTN</name>
<dbReference type="SUPFAM" id="SSF47413">
    <property type="entry name" value="lambda repressor-like DNA-binding domains"/>
    <property type="match status" value="1"/>
</dbReference>
<dbReference type="Gene3D" id="1.10.260.40">
    <property type="entry name" value="lambda repressor-like DNA-binding domains"/>
    <property type="match status" value="1"/>
</dbReference>
<feature type="domain" description="HTH cro/C1-type" evidence="1">
    <location>
        <begin position="18"/>
        <end position="73"/>
    </location>
</feature>